<gene>
    <name evidence="2" type="ORF">Hypma_005819</name>
</gene>
<dbReference type="AlphaFoldDB" id="A0A369K822"/>
<feature type="region of interest" description="Disordered" evidence="1">
    <location>
        <begin position="551"/>
        <end position="575"/>
    </location>
</feature>
<evidence type="ECO:0000256" key="1">
    <source>
        <dbReference type="SAM" id="MobiDB-lite"/>
    </source>
</evidence>
<dbReference type="InParanoid" id="A0A369K822"/>
<dbReference type="EMBL" id="LUEZ02000004">
    <property type="protein sequence ID" value="RDB30751.1"/>
    <property type="molecule type" value="Genomic_DNA"/>
</dbReference>
<sequence>MSDSGDGEFWLLSSPEPGDNCATFGQVDREIFNSFGDWDSPPTRVRTDLPTTSIDFQEDHEHSEDWLLREEAGDDIYDTLGLVLLTETDHSPTRRSVFHHRVDVDERRHYDSPYSEECQPSSPGGGGSGGSLFTSCPPLIRNLGQQMMDIDDHDHRSCVDMNNSCDQDEYTQFEHSGVPNPNGAQEMELDDHPSWRRSDMNVDHREEVPFGHSSHEEEMDVDSWTNAGMSPHDQIFRSSSRRNSYGESAHSAPYFPLPRPDEPPYNHDAFSELNHRLNEQKEAFLSLQLSIDQRITALMGHLEHFVNSQRSSARPTPNGMTTGKDSSANYFRQISTDIHNEACIRAHVKLRLGLCATQQLPDRPPQNIIARELSRINSGEEPLAPFCADLGDSLSGDWNRCVQKYFYHDFWAAVSAHIYQDTLIPDRFRDEKAFGTAYIIHMQHLKKTWQEQQQPPDPIKEESKRMHSSRNSRIGTTYRNRRDAAAILPASVAGPLVRLVEDVGTAGISSDEEMPGVRPRQYRIFEKPWRSDALCHLYRHLDLIHAANRNPNGNPIRTRHRTMRTRGSAKPPKGLPKDCLNSRYLDQITILEREFLQMTHACGIERMLTEVQRLG</sequence>
<protein>
    <submittedName>
        <fullName evidence="2">Uncharacterized protein</fullName>
    </submittedName>
</protein>
<evidence type="ECO:0000313" key="3">
    <source>
        <dbReference type="Proteomes" id="UP000076154"/>
    </source>
</evidence>
<organism evidence="2 3">
    <name type="scientific">Hypsizygus marmoreus</name>
    <name type="common">White beech mushroom</name>
    <name type="synonym">Agaricus marmoreus</name>
    <dbReference type="NCBI Taxonomy" id="39966"/>
    <lineage>
        <taxon>Eukaryota</taxon>
        <taxon>Fungi</taxon>
        <taxon>Dikarya</taxon>
        <taxon>Basidiomycota</taxon>
        <taxon>Agaricomycotina</taxon>
        <taxon>Agaricomycetes</taxon>
        <taxon>Agaricomycetidae</taxon>
        <taxon>Agaricales</taxon>
        <taxon>Tricholomatineae</taxon>
        <taxon>Lyophyllaceae</taxon>
        <taxon>Hypsizygus</taxon>
    </lineage>
</organism>
<proteinExistence type="predicted"/>
<feature type="region of interest" description="Disordered" evidence="1">
    <location>
        <begin position="110"/>
        <end position="132"/>
    </location>
</feature>
<dbReference type="OrthoDB" id="3224221at2759"/>
<name>A0A369K822_HYPMA</name>
<comment type="caution">
    <text evidence="2">The sequence shown here is derived from an EMBL/GenBank/DDBJ whole genome shotgun (WGS) entry which is preliminary data.</text>
</comment>
<dbReference type="Proteomes" id="UP000076154">
    <property type="component" value="Unassembled WGS sequence"/>
</dbReference>
<reference evidence="2" key="1">
    <citation type="submission" date="2018-04" db="EMBL/GenBank/DDBJ databases">
        <title>Whole genome sequencing of Hypsizygus marmoreus.</title>
        <authorList>
            <person name="Choi I.-G."/>
            <person name="Min B."/>
            <person name="Kim J.-G."/>
            <person name="Kim S."/>
            <person name="Oh Y.-L."/>
            <person name="Kong W.-S."/>
            <person name="Park H."/>
            <person name="Jeong J."/>
            <person name="Song E.-S."/>
        </authorList>
    </citation>
    <scope>NUCLEOTIDE SEQUENCE [LARGE SCALE GENOMIC DNA]</scope>
    <source>
        <strain evidence="2">51987-8</strain>
    </source>
</reference>
<evidence type="ECO:0000313" key="2">
    <source>
        <dbReference type="EMBL" id="RDB30751.1"/>
    </source>
</evidence>
<feature type="region of interest" description="Disordered" evidence="1">
    <location>
        <begin position="240"/>
        <end position="259"/>
    </location>
</feature>
<feature type="region of interest" description="Disordered" evidence="1">
    <location>
        <begin position="449"/>
        <end position="476"/>
    </location>
</feature>
<keyword evidence="3" id="KW-1185">Reference proteome</keyword>
<accession>A0A369K822</accession>